<evidence type="ECO:0000256" key="5">
    <source>
        <dbReference type="SAM" id="Phobius"/>
    </source>
</evidence>
<evidence type="ECO:0000256" key="2">
    <source>
        <dbReference type="ARBA" id="ARBA00022771"/>
    </source>
</evidence>
<feature type="domain" description="MYND-type" evidence="6">
    <location>
        <begin position="80"/>
        <end position="118"/>
    </location>
</feature>
<reference evidence="7 8" key="1">
    <citation type="submission" date="2019-12" db="EMBL/GenBank/DDBJ databases">
        <authorList>
            <person name="Scholz U."/>
            <person name="Mascher M."/>
            <person name="Fiebig A."/>
        </authorList>
    </citation>
    <scope>NUCLEOTIDE SEQUENCE</scope>
</reference>
<gene>
    <name evidence="7" type="ORF">SI7747_06008370</name>
</gene>
<keyword evidence="5" id="KW-0472">Membrane</keyword>
<dbReference type="AlphaFoldDB" id="A0A7I8IVF7"/>
<dbReference type="PANTHER" id="PTHR12298">
    <property type="entry name" value="PCDC2 PROGRAMMED CELL DEATH PROTEIN 2 -RELATED"/>
    <property type="match status" value="1"/>
</dbReference>
<dbReference type="PROSITE" id="PS01360">
    <property type="entry name" value="ZF_MYND_1"/>
    <property type="match status" value="1"/>
</dbReference>
<keyword evidence="2 4" id="KW-0863">Zinc-finger</keyword>
<evidence type="ECO:0000313" key="7">
    <source>
        <dbReference type="EMBL" id="CAA2622323.1"/>
    </source>
</evidence>
<dbReference type="GO" id="GO:0005737">
    <property type="term" value="C:cytoplasm"/>
    <property type="evidence" value="ECO:0007669"/>
    <property type="project" value="InterPro"/>
</dbReference>
<dbReference type="Proteomes" id="UP001189122">
    <property type="component" value="Unassembled WGS sequence"/>
</dbReference>
<evidence type="ECO:0000256" key="1">
    <source>
        <dbReference type="ARBA" id="ARBA00022723"/>
    </source>
</evidence>
<dbReference type="InterPro" id="IPR007320">
    <property type="entry name" value="PDCD2_C"/>
</dbReference>
<feature type="transmembrane region" description="Helical" evidence="5">
    <location>
        <begin position="61"/>
        <end position="84"/>
    </location>
</feature>
<proteinExistence type="predicted"/>
<evidence type="ECO:0000259" key="6">
    <source>
        <dbReference type="PROSITE" id="PS50865"/>
    </source>
</evidence>
<organism evidence="7">
    <name type="scientific">Spirodela intermedia</name>
    <name type="common">Intermediate duckweed</name>
    <dbReference type="NCBI Taxonomy" id="51605"/>
    <lineage>
        <taxon>Eukaryota</taxon>
        <taxon>Viridiplantae</taxon>
        <taxon>Streptophyta</taxon>
        <taxon>Embryophyta</taxon>
        <taxon>Tracheophyta</taxon>
        <taxon>Spermatophyta</taxon>
        <taxon>Magnoliopsida</taxon>
        <taxon>Liliopsida</taxon>
        <taxon>Araceae</taxon>
        <taxon>Lemnoideae</taxon>
        <taxon>Spirodela</taxon>
    </lineage>
</organism>
<dbReference type="SUPFAM" id="SSF144232">
    <property type="entry name" value="HIT/MYND zinc finger-like"/>
    <property type="match status" value="1"/>
</dbReference>
<evidence type="ECO:0000256" key="4">
    <source>
        <dbReference type="PROSITE-ProRule" id="PRU00134"/>
    </source>
</evidence>
<accession>A0A7I8IVF7</accession>
<dbReference type="PROSITE" id="PS50865">
    <property type="entry name" value="ZF_MYND_2"/>
    <property type="match status" value="1"/>
</dbReference>
<dbReference type="EMBL" id="CACRZD030000006">
    <property type="protein sequence ID" value="CAA6661976.1"/>
    <property type="molecule type" value="Genomic_DNA"/>
</dbReference>
<keyword evidence="1" id="KW-0479">Metal-binding</keyword>
<keyword evidence="5" id="KW-1133">Transmembrane helix</keyword>
<keyword evidence="8" id="KW-1185">Reference proteome</keyword>
<evidence type="ECO:0000256" key="3">
    <source>
        <dbReference type="ARBA" id="ARBA00022833"/>
    </source>
</evidence>
<dbReference type="InterPro" id="IPR002893">
    <property type="entry name" value="Znf_MYND"/>
</dbReference>
<dbReference type="PANTHER" id="PTHR12298:SF4">
    <property type="entry name" value="PROGRAMMED CELL DEATH PROTEIN 2"/>
    <property type="match status" value="1"/>
</dbReference>
<keyword evidence="3" id="KW-0862">Zinc</keyword>
<dbReference type="Pfam" id="PF01753">
    <property type="entry name" value="zf-MYND"/>
    <property type="match status" value="1"/>
</dbReference>
<protein>
    <recommendedName>
        <fullName evidence="6">MYND-type domain-containing protein</fullName>
    </recommendedName>
</protein>
<sequence>MCSSMKCLLQDQHEQWKRRVDNPSRSVKVFRCQLPRSNPFYSSEPPLYDGSDKPSGAGGNYVFIFVLYMIFLLMLSAPLCCWCGTWKGDKLCSSCRRARYCSERHQTLHWRSGHKSDCRQSISSQTSDSMLNFACRTLWPEYEIINEDECVQDEKMTVNDDKKSWASFQERIANAPEQVLRYSRDVRAKPLWPLSAGRPSKADIPKCNYCGGPLCYEFQILPQLLYYFGVKNDPDSLDWATISVFTCMASCEAGIGYKEEFAWVQLSTPSASI</sequence>
<dbReference type="GO" id="GO:0008270">
    <property type="term" value="F:zinc ion binding"/>
    <property type="evidence" value="ECO:0007669"/>
    <property type="project" value="UniProtKB-KW"/>
</dbReference>
<keyword evidence="5" id="KW-0812">Transmembrane</keyword>
<dbReference type="EMBL" id="LR743593">
    <property type="protein sequence ID" value="CAA2622323.1"/>
    <property type="molecule type" value="Genomic_DNA"/>
</dbReference>
<evidence type="ECO:0000313" key="8">
    <source>
        <dbReference type="Proteomes" id="UP001189122"/>
    </source>
</evidence>
<dbReference type="Pfam" id="PF04194">
    <property type="entry name" value="PDCD2_C"/>
    <property type="match status" value="1"/>
</dbReference>
<dbReference type="Gene3D" id="6.10.140.2220">
    <property type="match status" value="1"/>
</dbReference>
<name>A0A7I8IVF7_SPIIN</name>